<dbReference type="InterPro" id="IPR028357">
    <property type="entry name" value="UDPglc_DH_bac"/>
</dbReference>
<name>A0A1L2ZQR2_9MICC</name>
<evidence type="ECO:0000313" key="13">
    <source>
        <dbReference type="Proteomes" id="UP000183530"/>
    </source>
</evidence>
<evidence type="ECO:0000256" key="8">
    <source>
        <dbReference type="PIRSR" id="PIRSR500134-1"/>
    </source>
</evidence>
<evidence type="ECO:0000313" key="12">
    <source>
        <dbReference type="EMBL" id="APF41530.1"/>
    </source>
</evidence>
<feature type="binding site" evidence="10">
    <location>
        <position position="285"/>
    </location>
    <ligand>
        <name>NAD(+)</name>
        <dbReference type="ChEBI" id="CHEBI:57540"/>
    </ligand>
</feature>
<dbReference type="KEGG" id="nae:BHE16_11640"/>
<dbReference type="InterPro" id="IPR001732">
    <property type="entry name" value="UDP-Glc/GDP-Man_DH_N"/>
</dbReference>
<dbReference type="EC" id="1.1.1.22" evidence="3 7"/>
<dbReference type="Gene3D" id="1.20.5.100">
    <property type="entry name" value="Cytochrome c1, transmembrane anchor, C-terminal"/>
    <property type="match status" value="1"/>
</dbReference>
<sequence>MKVTAYRTSLRRFTVPLRITVIGTGYLGATHAACMAELGFEVLGVDIDERKIEMLAAGELPFHEPGLPELLKKHTQSGRLRFTTSFEEAGAWGDVHFIGVGTPQKPGGYGADIRYVDAAATSLAENITKDALIVGKSTVPVGTARRLATLVQERHTGPGRISFAWNPEFLREGFAVKDTLTPDRLVIGLAEGDLDAEVILREVYASQLAAETPMIVTDYETAELVKVAANAFLATKISFINAFSEVTESVGGDIRTLADAIGHDARIGRRFLNAGVGFGGGCLPKDIRALQARVSELGLDRTMRFLTEVDEINLRRRDRVVSLAEEVLGRLNGATVGILGVAFKPDSDDVRDSPALDVAARLFNSGADVNVYDPQGNANAAKRFPRLNYVDSYVAAATGAQVVMLLTEWKEFKELHPEDLDGLVQNKVIIDGRNVLNVREWEDAGWTVAALGRKFDPARDMVGLNAGV</sequence>
<feature type="binding site" evidence="10">
    <location>
        <position position="172"/>
    </location>
    <ligand>
        <name>NAD(+)</name>
        <dbReference type="ChEBI" id="CHEBI:57540"/>
    </ligand>
</feature>
<comment type="similarity">
    <text evidence="2 7">Belongs to the UDP-glucose/GDP-mannose dehydrogenase family.</text>
</comment>
<feature type="binding site" evidence="10">
    <location>
        <position position="102"/>
    </location>
    <ligand>
        <name>NAD(+)</name>
        <dbReference type="ChEBI" id="CHEBI:57540"/>
    </ligand>
</feature>
<gene>
    <name evidence="12" type="ORF">BHE16_11640</name>
</gene>
<dbReference type="GO" id="GO:0000271">
    <property type="term" value="P:polysaccharide biosynthetic process"/>
    <property type="evidence" value="ECO:0007669"/>
    <property type="project" value="InterPro"/>
</dbReference>
<dbReference type="Pfam" id="PF03721">
    <property type="entry name" value="UDPG_MGDP_dh_N"/>
    <property type="match status" value="1"/>
</dbReference>
<evidence type="ECO:0000256" key="7">
    <source>
        <dbReference type="PIRNR" id="PIRNR000124"/>
    </source>
</evidence>
<feature type="domain" description="UDP-glucose/GDP-mannose dehydrogenase C-terminal" evidence="11">
    <location>
        <begin position="337"/>
        <end position="438"/>
    </location>
</feature>
<dbReference type="EMBL" id="CP018135">
    <property type="protein sequence ID" value="APF41530.1"/>
    <property type="molecule type" value="Genomic_DNA"/>
</dbReference>
<dbReference type="PIRSF" id="PIRSF000124">
    <property type="entry name" value="UDPglc_GDPman_dh"/>
    <property type="match status" value="1"/>
</dbReference>
<dbReference type="Gene3D" id="3.40.50.720">
    <property type="entry name" value="NAD(P)-binding Rossmann-like Domain"/>
    <property type="match status" value="2"/>
</dbReference>
<evidence type="ECO:0000256" key="6">
    <source>
        <dbReference type="ARBA" id="ARBA00047473"/>
    </source>
</evidence>
<organism evidence="12 13">
    <name type="scientific">Neomicrococcus aestuarii</name>
    <dbReference type="NCBI Taxonomy" id="556325"/>
    <lineage>
        <taxon>Bacteria</taxon>
        <taxon>Bacillati</taxon>
        <taxon>Actinomycetota</taxon>
        <taxon>Actinomycetes</taxon>
        <taxon>Micrococcales</taxon>
        <taxon>Micrococcaceae</taxon>
        <taxon>Neomicrococcus</taxon>
    </lineage>
</organism>
<feature type="binding site" evidence="10">
    <location>
        <position position="351"/>
    </location>
    <ligand>
        <name>NAD(+)</name>
        <dbReference type="ChEBI" id="CHEBI:57540"/>
    </ligand>
</feature>
<evidence type="ECO:0000256" key="9">
    <source>
        <dbReference type="PIRSR" id="PIRSR500134-2"/>
    </source>
</evidence>
<keyword evidence="13" id="KW-1185">Reference proteome</keyword>
<dbReference type="PANTHER" id="PTHR43750">
    <property type="entry name" value="UDP-GLUCOSE 6-DEHYDROGENASE TUAD"/>
    <property type="match status" value="1"/>
</dbReference>
<feature type="binding site" evidence="9">
    <location>
        <begin position="271"/>
        <end position="275"/>
    </location>
    <ligand>
        <name>substrate</name>
    </ligand>
</feature>
<protein>
    <recommendedName>
        <fullName evidence="3 7">UDP-glucose 6-dehydrogenase</fullName>
        <ecNumber evidence="3 7">1.1.1.22</ecNumber>
    </recommendedName>
</protein>
<feature type="binding site" evidence="9">
    <location>
        <position position="344"/>
    </location>
    <ligand>
        <name>substrate</name>
    </ligand>
</feature>
<feature type="binding site" evidence="10">
    <location>
        <position position="46"/>
    </location>
    <ligand>
        <name>NAD(+)</name>
        <dbReference type="ChEBI" id="CHEBI:57540"/>
    </ligand>
</feature>
<dbReference type="GO" id="GO:0003979">
    <property type="term" value="F:UDP-glucose 6-dehydrogenase activity"/>
    <property type="evidence" value="ECO:0007669"/>
    <property type="project" value="UniProtKB-EC"/>
</dbReference>
<dbReference type="SUPFAM" id="SSF48179">
    <property type="entry name" value="6-phosphogluconate dehydrogenase C-terminal domain-like"/>
    <property type="match status" value="1"/>
</dbReference>
<dbReference type="NCBIfam" id="TIGR03026">
    <property type="entry name" value="NDP-sugDHase"/>
    <property type="match status" value="1"/>
</dbReference>
<dbReference type="PIRSF" id="PIRSF500134">
    <property type="entry name" value="UDPglc_DH_bac"/>
    <property type="match status" value="1"/>
</dbReference>
<keyword evidence="4 7" id="KW-0560">Oxidoreductase</keyword>
<feature type="binding site" evidence="9">
    <location>
        <position position="279"/>
    </location>
    <ligand>
        <name>substrate</name>
    </ligand>
</feature>
<dbReference type="SUPFAM" id="SSF52413">
    <property type="entry name" value="UDP-glucose/GDP-mannose dehydrogenase C-terminal domain"/>
    <property type="match status" value="1"/>
</dbReference>
<feature type="binding site" evidence="10">
    <location>
        <position position="51"/>
    </location>
    <ligand>
        <name>NAD(+)</name>
        <dbReference type="ChEBI" id="CHEBI:57540"/>
    </ligand>
</feature>
<keyword evidence="5 7" id="KW-0520">NAD</keyword>
<dbReference type="OrthoDB" id="5193947at2"/>
<dbReference type="Pfam" id="PF00984">
    <property type="entry name" value="UDPG_MGDP_dh"/>
    <property type="match status" value="1"/>
</dbReference>
<feature type="binding site" evidence="9">
    <location>
        <begin position="169"/>
        <end position="172"/>
    </location>
    <ligand>
        <name>substrate</name>
    </ligand>
</feature>
<evidence type="ECO:0000256" key="10">
    <source>
        <dbReference type="PIRSR" id="PIRSR500134-3"/>
    </source>
</evidence>
<evidence type="ECO:0000256" key="2">
    <source>
        <dbReference type="ARBA" id="ARBA00006601"/>
    </source>
</evidence>
<evidence type="ECO:0000256" key="1">
    <source>
        <dbReference type="ARBA" id="ARBA00004701"/>
    </source>
</evidence>
<dbReference type="GO" id="GO:0006065">
    <property type="term" value="P:UDP-glucuronate biosynthetic process"/>
    <property type="evidence" value="ECO:0007669"/>
    <property type="project" value="UniProtKB-UniPathway"/>
</dbReference>
<dbReference type="AlphaFoldDB" id="A0A1L2ZQR2"/>
<evidence type="ECO:0000256" key="5">
    <source>
        <dbReference type="ARBA" id="ARBA00023027"/>
    </source>
</evidence>
<dbReference type="Pfam" id="PF03720">
    <property type="entry name" value="UDPG_MGDP_dh_C"/>
    <property type="match status" value="1"/>
</dbReference>
<dbReference type="InterPro" id="IPR014027">
    <property type="entry name" value="UDP-Glc/GDP-Man_DH_C"/>
</dbReference>
<dbReference type="PANTHER" id="PTHR43750:SF3">
    <property type="entry name" value="UDP-GLUCOSE 6-DEHYDROGENASE TUAD"/>
    <property type="match status" value="1"/>
</dbReference>
<dbReference type="InterPro" id="IPR017476">
    <property type="entry name" value="UDP-Glc/GDP-Man"/>
</dbReference>
<dbReference type="InterPro" id="IPR036220">
    <property type="entry name" value="UDP-Glc/GDP-Man_DH_C_sf"/>
</dbReference>
<dbReference type="Proteomes" id="UP000183530">
    <property type="component" value="Chromosome"/>
</dbReference>
<accession>A0A1L2ZQR2</accession>
<feature type="active site" description="Nucleophile" evidence="8">
    <location>
        <position position="282"/>
    </location>
</feature>
<dbReference type="STRING" id="556325.BHE16_11640"/>
<proteinExistence type="inferred from homology"/>
<dbReference type="InterPro" id="IPR008927">
    <property type="entry name" value="6-PGluconate_DH-like_C_sf"/>
</dbReference>
<feature type="binding site" evidence="9">
    <location>
        <position position="226"/>
    </location>
    <ligand>
        <name>substrate</name>
    </ligand>
</feature>
<dbReference type="SUPFAM" id="SSF51735">
    <property type="entry name" value="NAD(P)-binding Rossmann-fold domains"/>
    <property type="match status" value="1"/>
</dbReference>
<dbReference type="UniPathway" id="UPA00038">
    <property type="reaction ID" value="UER00491"/>
</dbReference>
<evidence type="ECO:0000256" key="4">
    <source>
        <dbReference type="ARBA" id="ARBA00023002"/>
    </source>
</evidence>
<comment type="pathway">
    <text evidence="1">Nucleotide-sugar biosynthesis; UDP-alpha-D-glucuronate biosynthesis; UDP-alpha-D-glucuronate from UDP-alpha-D-glucose: step 1/1.</text>
</comment>
<dbReference type="InterPro" id="IPR036291">
    <property type="entry name" value="NAD(P)-bd_dom_sf"/>
</dbReference>
<dbReference type="GO" id="GO:0051287">
    <property type="term" value="F:NAD binding"/>
    <property type="evidence" value="ECO:0007669"/>
    <property type="project" value="InterPro"/>
</dbReference>
<dbReference type="InterPro" id="IPR014026">
    <property type="entry name" value="UDP-Glc/GDP-Man_DH_dimer"/>
</dbReference>
<evidence type="ECO:0000256" key="3">
    <source>
        <dbReference type="ARBA" id="ARBA00012954"/>
    </source>
</evidence>
<feature type="binding site" evidence="10">
    <location>
        <position position="138"/>
    </location>
    <ligand>
        <name>NAD(+)</name>
        <dbReference type="ChEBI" id="CHEBI:57540"/>
    </ligand>
</feature>
<dbReference type="SMART" id="SM00984">
    <property type="entry name" value="UDPG_MGDP_dh_C"/>
    <property type="match status" value="1"/>
</dbReference>
<comment type="catalytic activity">
    <reaction evidence="6 7">
        <text>UDP-alpha-D-glucose + 2 NAD(+) + H2O = UDP-alpha-D-glucuronate + 2 NADH + 3 H(+)</text>
        <dbReference type="Rhea" id="RHEA:23596"/>
        <dbReference type="ChEBI" id="CHEBI:15377"/>
        <dbReference type="ChEBI" id="CHEBI:15378"/>
        <dbReference type="ChEBI" id="CHEBI:57540"/>
        <dbReference type="ChEBI" id="CHEBI:57945"/>
        <dbReference type="ChEBI" id="CHEBI:58052"/>
        <dbReference type="ChEBI" id="CHEBI:58885"/>
        <dbReference type="EC" id="1.1.1.22"/>
    </reaction>
</comment>
<reference evidence="12 13" key="1">
    <citation type="submission" date="2016-11" db="EMBL/GenBank/DDBJ databases">
        <title>Genome sequencing of Zhihengliuella aestuarii B18 antagonistic to Plasmodiophora brassicae.</title>
        <authorList>
            <person name="Luo Y."/>
        </authorList>
    </citation>
    <scope>NUCLEOTIDE SEQUENCE [LARGE SCALE GENOMIC DNA]</scope>
    <source>
        <strain evidence="12 13">B18</strain>
    </source>
</reference>
<evidence type="ECO:0000259" key="11">
    <source>
        <dbReference type="SMART" id="SM00984"/>
    </source>
</evidence>